<reference evidence="1 2" key="1">
    <citation type="submission" date="2017-11" db="EMBL/GenBank/DDBJ databases">
        <authorList>
            <person name="Han C.G."/>
        </authorList>
    </citation>
    <scope>NUCLEOTIDE SEQUENCE [LARGE SCALE GENOMIC DNA]</scope>
    <source>
        <strain evidence="1 2">A8</strain>
    </source>
</reference>
<accession>A0A2N4YR70</accession>
<name>A0A2N4YR70_KLEVA</name>
<organism evidence="1 2">
    <name type="scientific">Klebsiella variicola</name>
    <dbReference type="NCBI Taxonomy" id="244366"/>
    <lineage>
        <taxon>Bacteria</taxon>
        <taxon>Pseudomonadati</taxon>
        <taxon>Pseudomonadota</taxon>
        <taxon>Gammaproteobacteria</taxon>
        <taxon>Enterobacterales</taxon>
        <taxon>Enterobacteriaceae</taxon>
        <taxon>Klebsiella/Raoultella group</taxon>
        <taxon>Klebsiella</taxon>
        <taxon>Klebsiella pneumoniae complex</taxon>
    </lineage>
</organism>
<gene>
    <name evidence="1" type="ORF">CWN47_32795</name>
</gene>
<dbReference type="AlphaFoldDB" id="A0A2N4YR70"/>
<comment type="caution">
    <text evidence="1">The sequence shown here is derived from an EMBL/GenBank/DDBJ whole genome shotgun (WGS) entry which is preliminary data.</text>
</comment>
<reference evidence="1 2" key="2">
    <citation type="submission" date="2018-01" db="EMBL/GenBank/DDBJ databases">
        <title>Genomic study of Klebsiella pneumoniae.</title>
        <authorList>
            <person name="Yang Y."/>
            <person name="Bicalho R."/>
        </authorList>
    </citation>
    <scope>NUCLEOTIDE SEQUENCE [LARGE SCALE GENOMIC DNA]</scope>
    <source>
        <strain evidence="1 2">A8</strain>
    </source>
</reference>
<feature type="non-terminal residue" evidence="1">
    <location>
        <position position="1"/>
    </location>
</feature>
<dbReference type="EMBL" id="PIDP01001942">
    <property type="protein sequence ID" value="PLM84019.1"/>
    <property type="molecule type" value="Genomic_DNA"/>
</dbReference>
<protein>
    <submittedName>
        <fullName evidence="1">Adenosylhomocysteinase</fullName>
    </submittedName>
</protein>
<dbReference type="Proteomes" id="UP000234412">
    <property type="component" value="Unassembled WGS sequence"/>
</dbReference>
<sequence length="51" mass="5428">LNLTAGFGDSLNAFDVTLAVMASGIRHIVSDGMRAPAQVYLLPQAVWQQAL</sequence>
<proteinExistence type="predicted"/>
<evidence type="ECO:0000313" key="2">
    <source>
        <dbReference type="Proteomes" id="UP000234412"/>
    </source>
</evidence>
<evidence type="ECO:0000313" key="1">
    <source>
        <dbReference type="EMBL" id="PLM84019.1"/>
    </source>
</evidence>